<comment type="subcellular location">
    <subcellularLocation>
        <location evidence="1">Endomembrane system</location>
        <topology evidence="1">Multi-pass membrane protein</topology>
    </subcellularLocation>
</comment>
<keyword evidence="2" id="KW-0813">Transport</keyword>
<evidence type="ECO:0000313" key="9">
    <source>
        <dbReference type="Proteomes" id="UP000186406"/>
    </source>
</evidence>
<dbReference type="RefSeq" id="WP_073628052.1">
    <property type="nucleotide sequence ID" value="NZ_FRXO01000003.1"/>
</dbReference>
<feature type="transmembrane region" description="Helical" evidence="6">
    <location>
        <begin position="21"/>
        <end position="48"/>
    </location>
</feature>
<proteinExistence type="predicted"/>
<feature type="transmembrane region" description="Helical" evidence="6">
    <location>
        <begin position="272"/>
        <end position="293"/>
    </location>
</feature>
<dbReference type="PANTHER" id="PTHR23519:SF1">
    <property type="entry name" value="AUTOPHAGY-RELATED PROTEIN 22"/>
    <property type="match status" value="1"/>
</dbReference>
<feature type="transmembrane region" description="Helical" evidence="6">
    <location>
        <begin position="299"/>
        <end position="316"/>
    </location>
</feature>
<feature type="transmembrane region" description="Helical" evidence="6">
    <location>
        <begin position="117"/>
        <end position="139"/>
    </location>
</feature>
<dbReference type="SUPFAM" id="SSF103473">
    <property type="entry name" value="MFS general substrate transporter"/>
    <property type="match status" value="1"/>
</dbReference>
<dbReference type="InterPro" id="IPR050495">
    <property type="entry name" value="ATG22/LtaA_families"/>
</dbReference>
<feature type="transmembrane region" description="Helical" evidence="6">
    <location>
        <begin position="208"/>
        <end position="228"/>
    </location>
</feature>
<feature type="transmembrane region" description="Helical" evidence="6">
    <location>
        <begin position="328"/>
        <end position="347"/>
    </location>
</feature>
<dbReference type="GO" id="GO:0012505">
    <property type="term" value="C:endomembrane system"/>
    <property type="evidence" value="ECO:0007669"/>
    <property type="project" value="UniProtKB-SubCell"/>
</dbReference>
<dbReference type="STRING" id="1123029.SAMN02745172_01996"/>
<evidence type="ECO:0000256" key="6">
    <source>
        <dbReference type="SAM" id="Phobius"/>
    </source>
</evidence>
<feature type="transmembrane region" description="Helical" evidence="6">
    <location>
        <begin position="160"/>
        <end position="182"/>
    </location>
</feature>
<accession>A0A1M7ZJW2</accession>
<name>A0A1M7ZJW2_9HYPH</name>
<dbReference type="InterPro" id="IPR024671">
    <property type="entry name" value="Atg22-like"/>
</dbReference>
<evidence type="ECO:0000256" key="4">
    <source>
        <dbReference type="ARBA" id="ARBA00022989"/>
    </source>
</evidence>
<gene>
    <name evidence="8" type="ORF">SAMN02745172_01996</name>
</gene>
<dbReference type="AlphaFoldDB" id="A0A1M7ZJW2"/>
<dbReference type="Gene3D" id="1.20.1250.20">
    <property type="entry name" value="MFS general substrate transporter like domains"/>
    <property type="match status" value="1"/>
</dbReference>
<keyword evidence="4 6" id="KW-1133">Transmembrane helix</keyword>
<feature type="transmembrane region" description="Helical" evidence="6">
    <location>
        <begin position="441"/>
        <end position="460"/>
    </location>
</feature>
<keyword evidence="5 6" id="KW-0472">Membrane</keyword>
<dbReference type="PANTHER" id="PTHR23519">
    <property type="entry name" value="AUTOPHAGY-RELATED PROTEIN 22"/>
    <property type="match status" value="1"/>
</dbReference>
<feature type="transmembrane region" description="Helical" evidence="6">
    <location>
        <begin position="93"/>
        <end position="111"/>
    </location>
</feature>
<evidence type="ECO:0000256" key="3">
    <source>
        <dbReference type="ARBA" id="ARBA00022692"/>
    </source>
</evidence>
<dbReference type="EMBL" id="FRXO01000003">
    <property type="protein sequence ID" value="SHO65157.1"/>
    <property type="molecule type" value="Genomic_DNA"/>
</dbReference>
<feature type="transmembrane region" description="Helical" evidence="6">
    <location>
        <begin position="60"/>
        <end position="81"/>
    </location>
</feature>
<keyword evidence="9" id="KW-1185">Reference proteome</keyword>
<dbReference type="InterPro" id="IPR020846">
    <property type="entry name" value="MFS_dom"/>
</dbReference>
<feature type="transmembrane region" description="Helical" evidence="6">
    <location>
        <begin position="410"/>
        <end position="429"/>
    </location>
</feature>
<feature type="domain" description="Major facilitator superfamily (MFS) profile" evidence="7">
    <location>
        <begin position="251"/>
        <end position="471"/>
    </location>
</feature>
<dbReference type="Proteomes" id="UP000186406">
    <property type="component" value="Unassembled WGS sequence"/>
</dbReference>
<evidence type="ECO:0000256" key="5">
    <source>
        <dbReference type="ARBA" id="ARBA00023136"/>
    </source>
</evidence>
<dbReference type="Pfam" id="PF11700">
    <property type="entry name" value="ATG22"/>
    <property type="match status" value="1"/>
</dbReference>
<organism evidence="8 9">
    <name type="scientific">Pseudoxanthobacter soli DSM 19599</name>
    <dbReference type="NCBI Taxonomy" id="1123029"/>
    <lineage>
        <taxon>Bacteria</taxon>
        <taxon>Pseudomonadati</taxon>
        <taxon>Pseudomonadota</taxon>
        <taxon>Alphaproteobacteria</taxon>
        <taxon>Hyphomicrobiales</taxon>
        <taxon>Segnochrobactraceae</taxon>
        <taxon>Pseudoxanthobacter</taxon>
    </lineage>
</organism>
<feature type="transmembrane region" description="Helical" evidence="6">
    <location>
        <begin position="375"/>
        <end position="398"/>
    </location>
</feature>
<reference evidence="8 9" key="1">
    <citation type="submission" date="2016-12" db="EMBL/GenBank/DDBJ databases">
        <authorList>
            <person name="Song W.-J."/>
            <person name="Kurnit D.M."/>
        </authorList>
    </citation>
    <scope>NUCLEOTIDE SEQUENCE [LARGE SCALE GENOMIC DNA]</scope>
    <source>
        <strain evidence="8 9">DSM 19599</strain>
    </source>
</reference>
<evidence type="ECO:0000259" key="7">
    <source>
        <dbReference type="PROSITE" id="PS50850"/>
    </source>
</evidence>
<evidence type="ECO:0000256" key="2">
    <source>
        <dbReference type="ARBA" id="ARBA00022448"/>
    </source>
</evidence>
<dbReference type="GO" id="GO:0022857">
    <property type="term" value="F:transmembrane transporter activity"/>
    <property type="evidence" value="ECO:0007669"/>
    <property type="project" value="InterPro"/>
</dbReference>
<keyword evidence="3 6" id="KW-0812">Transmembrane</keyword>
<protein>
    <submittedName>
        <fullName evidence="8">MFS transporter, UMF1 family</fullName>
    </submittedName>
</protein>
<evidence type="ECO:0000256" key="1">
    <source>
        <dbReference type="ARBA" id="ARBA00004127"/>
    </source>
</evidence>
<dbReference type="InterPro" id="IPR036259">
    <property type="entry name" value="MFS_trans_sf"/>
</dbReference>
<sequence length="471" mass="48634">MSVQDAVSQSRSAGGAGRLAVGSWILFDCATQPFFSLILTFVFPAYFAQRIVGDAVAGQALWGYATGAAGVALALGAPVLGAVADATGARKPWILVFSLPLVAGAAMLWFAAPGAPFAVGIALVGYFLGILGAEFTTVFNNAMMPGLVAPDRLGRLSGTGWAAGYFTGVIVVLAVFCLIVAAPSNGLTLLGIPPLFGLDPAAFEGDRLTGPLSAVWYVVFVIPLFLFVPERASRRTPPLGRAIAEGLGRIRATIATLPSTPSAARFLIAQMLYSDGLVALFALGTIYGAGQFAWGDTQLGIFGISLSLFGAIGAFAGGPLDDRLGSKAVAAGCLVVLIVVSIGLVSIGRDHIGFVFPVAPPQPGAPLFSSTPERLFMACALVVGLSVGPLQSSSRTLLARISPPEHLTAYFGLYALTGKLTSFVAPIMIAVLTDLFVSQQAGFAVIPVFFVAGLALLWGVREPRRGRTGKG</sequence>
<evidence type="ECO:0000313" key="8">
    <source>
        <dbReference type="EMBL" id="SHO65157.1"/>
    </source>
</evidence>
<dbReference type="PROSITE" id="PS50850">
    <property type="entry name" value="MFS"/>
    <property type="match status" value="1"/>
</dbReference>
<dbReference type="OrthoDB" id="9768783at2"/>